<name>A0A212EUG6_DANPL</name>
<organism evidence="1 2">
    <name type="scientific">Danaus plexippus plexippus</name>
    <dbReference type="NCBI Taxonomy" id="278856"/>
    <lineage>
        <taxon>Eukaryota</taxon>
        <taxon>Metazoa</taxon>
        <taxon>Ecdysozoa</taxon>
        <taxon>Arthropoda</taxon>
        <taxon>Hexapoda</taxon>
        <taxon>Insecta</taxon>
        <taxon>Pterygota</taxon>
        <taxon>Neoptera</taxon>
        <taxon>Endopterygota</taxon>
        <taxon>Lepidoptera</taxon>
        <taxon>Glossata</taxon>
        <taxon>Ditrysia</taxon>
        <taxon>Papilionoidea</taxon>
        <taxon>Nymphalidae</taxon>
        <taxon>Danainae</taxon>
        <taxon>Danaini</taxon>
        <taxon>Danaina</taxon>
        <taxon>Danaus</taxon>
        <taxon>Danaus</taxon>
    </lineage>
</organism>
<dbReference type="EMBL" id="AGBW02012390">
    <property type="protein sequence ID" value="OWR45136.1"/>
    <property type="molecule type" value="Genomic_DNA"/>
</dbReference>
<protein>
    <submittedName>
        <fullName evidence="1">Uncharacterized protein</fullName>
    </submittedName>
</protein>
<dbReference type="InterPro" id="IPR010562">
    <property type="entry name" value="Haemolymph_juvenile_hormone-bd"/>
</dbReference>
<dbReference type="SMART" id="SM00700">
    <property type="entry name" value="JHBP"/>
    <property type="match status" value="1"/>
</dbReference>
<gene>
    <name evidence="1" type="ORF">KGM_203069</name>
</gene>
<dbReference type="OrthoDB" id="7969776at2759"/>
<reference evidence="1 2" key="1">
    <citation type="journal article" date="2011" name="Cell">
        <title>The monarch butterfly genome yields insights into long-distance migration.</title>
        <authorList>
            <person name="Zhan S."/>
            <person name="Merlin C."/>
            <person name="Boore J.L."/>
            <person name="Reppert S.M."/>
        </authorList>
    </citation>
    <scope>NUCLEOTIDE SEQUENCE [LARGE SCALE GENOMIC DNA]</scope>
    <source>
        <strain evidence="1">F-2</strain>
    </source>
</reference>
<dbReference type="Proteomes" id="UP000007151">
    <property type="component" value="Unassembled WGS sequence"/>
</dbReference>
<dbReference type="Pfam" id="PF06585">
    <property type="entry name" value="JHBP"/>
    <property type="match status" value="1"/>
</dbReference>
<dbReference type="AlphaFoldDB" id="A0A212EUG6"/>
<dbReference type="eggNOG" id="ENOG502T7WZ">
    <property type="taxonomic scope" value="Eukaryota"/>
</dbReference>
<evidence type="ECO:0000313" key="1">
    <source>
        <dbReference type="EMBL" id="OWR45136.1"/>
    </source>
</evidence>
<dbReference type="FunCoup" id="A0A212EUG6">
    <property type="interactions" value="3"/>
</dbReference>
<dbReference type="KEGG" id="dpl:KGM_203069"/>
<evidence type="ECO:0000313" key="2">
    <source>
        <dbReference type="Proteomes" id="UP000007151"/>
    </source>
</evidence>
<dbReference type="PANTHER" id="PTHR11008:SF9">
    <property type="entry name" value="PROTEIN TAKEOUT-LIKE PROTEIN"/>
    <property type="match status" value="1"/>
</dbReference>
<sequence>MKLLVLFALCALVAASAAAPRSENHEVLVYDLPRDIVPEQRNFLLNVLIRQLFNFIRDIIQNGSWLIGIPPLDPLKLESFHLVVPAGLINLDLELKNILMKGLGGFVVHKSDLSTRDLVFDLDIAFPKIDISTEVYDLTGDLLTAIPIFGNGRARFFVDKFRLRAKLYIKPSDDEKAVIIDKIEDVSFDLPTIKSEIEGAIGGGDIDNIVNAIVEDVVIDYVNRFRGAISKIGAGAVVTVLNPILEKLDTWRYLKPFL</sequence>
<proteinExistence type="predicted"/>
<dbReference type="PANTHER" id="PTHR11008">
    <property type="entry name" value="PROTEIN TAKEOUT-LIKE PROTEIN"/>
    <property type="match status" value="1"/>
</dbReference>
<keyword evidence="2" id="KW-1185">Reference proteome</keyword>
<accession>A0A212EUG6</accession>
<dbReference type="InterPro" id="IPR038606">
    <property type="entry name" value="To_sf"/>
</dbReference>
<dbReference type="Gene3D" id="3.15.10.30">
    <property type="entry name" value="Haemolymph juvenile hormone binding protein"/>
    <property type="match status" value="1"/>
</dbReference>
<comment type="caution">
    <text evidence="1">The sequence shown here is derived from an EMBL/GenBank/DDBJ whole genome shotgun (WGS) entry which is preliminary data.</text>
</comment>